<protein>
    <submittedName>
        <fullName evidence="2">Uncharacterized protein</fullName>
    </submittedName>
</protein>
<feature type="region of interest" description="Disordered" evidence="1">
    <location>
        <begin position="21"/>
        <end position="83"/>
    </location>
</feature>
<dbReference type="Proteomes" id="UP001159042">
    <property type="component" value="Unassembled WGS sequence"/>
</dbReference>
<dbReference type="AlphaFoldDB" id="A0AAV8VQ49"/>
<reference evidence="2 3" key="1">
    <citation type="journal article" date="2023" name="Insect Mol. Biol.">
        <title>Genome sequencing provides insights into the evolution of gene families encoding plant cell wall-degrading enzymes in longhorned beetles.</title>
        <authorList>
            <person name="Shin N.R."/>
            <person name="Okamura Y."/>
            <person name="Kirsch R."/>
            <person name="Pauchet Y."/>
        </authorList>
    </citation>
    <scope>NUCLEOTIDE SEQUENCE [LARGE SCALE GENOMIC DNA]</scope>
    <source>
        <strain evidence="2">EAD_L_NR</strain>
    </source>
</reference>
<proteinExistence type="predicted"/>
<organism evidence="2 3">
    <name type="scientific">Exocentrus adspersus</name>
    <dbReference type="NCBI Taxonomy" id="1586481"/>
    <lineage>
        <taxon>Eukaryota</taxon>
        <taxon>Metazoa</taxon>
        <taxon>Ecdysozoa</taxon>
        <taxon>Arthropoda</taxon>
        <taxon>Hexapoda</taxon>
        <taxon>Insecta</taxon>
        <taxon>Pterygota</taxon>
        <taxon>Neoptera</taxon>
        <taxon>Endopterygota</taxon>
        <taxon>Coleoptera</taxon>
        <taxon>Polyphaga</taxon>
        <taxon>Cucujiformia</taxon>
        <taxon>Chrysomeloidea</taxon>
        <taxon>Cerambycidae</taxon>
        <taxon>Lamiinae</taxon>
        <taxon>Acanthocinini</taxon>
        <taxon>Exocentrus</taxon>
    </lineage>
</organism>
<feature type="compositionally biased region" description="Low complexity" evidence="1">
    <location>
        <begin position="59"/>
        <end position="68"/>
    </location>
</feature>
<keyword evidence="3" id="KW-1185">Reference proteome</keyword>
<name>A0AAV8VQ49_9CUCU</name>
<sequence length="124" mass="13879">MDSDTGSYEIGRSTFFVPLETPLPLPLNQGVNSPVPPPRTRHNPFNKPESNPHQRSHSMRSTTSSTSGRLEDSRVLESSGSSKVSITFRELHGSYGRPILKDFNLWKHEQREKADSGADNLITF</sequence>
<evidence type="ECO:0000256" key="1">
    <source>
        <dbReference type="SAM" id="MobiDB-lite"/>
    </source>
</evidence>
<comment type="caution">
    <text evidence="2">The sequence shown here is derived from an EMBL/GenBank/DDBJ whole genome shotgun (WGS) entry which is preliminary data.</text>
</comment>
<dbReference type="EMBL" id="JANEYG010000045">
    <property type="protein sequence ID" value="KAJ8916086.1"/>
    <property type="molecule type" value="Genomic_DNA"/>
</dbReference>
<evidence type="ECO:0000313" key="3">
    <source>
        <dbReference type="Proteomes" id="UP001159042"/>
    </source>
</evidence>
<evidence type="ECO:0000313" key="2">
    <source>
        <dbReference type="EMBL" id="KAJ8916086.1"/>
    </source>
</evidence>
<gene>
    <name evidence="2" type="ORF">NQ315_004452</name>
</gene>
<accession>A0AAV8VQ49</accession>